<feature type="domain" description="DUF2147" evidence="2">
    <location>
        <begin position="25"/>
        <end position="126"/>
    </location>
</feature>
<dbReference type="Gene3D" id="2.40.128.520">
    <property type="match status" value="1"/>
</dbReference>
<name>A0ABV7THW9_9RHOB</name>
<evidence type="ECO:0000313" key="4">
    <source>
        <dbReference type="Proteomes" id="UP001595629"/>
    </source>
</evidence>
<comment type="caution">
    <text evidence="3">The sequence shown here is derived from an EMBL/GenBank/DDBJ whole genome shotgun (WGS) entry which is preliminary data.</text>
</comment>
<dbReference type="PANTHER" id="PTHR36919:SF2">
    <property type="entry name" value="BLL6627 PROTEIN"/>
    <property type="match status" value="1"/>
</dbReference>
<gene>
    <name evidence="3" type="ORF">ACFORG_15690</name>
</gene>
<organism evidence="3 4">
    <name type="scientific">Lutimaribacter marinistellae</name>
    <dbReference type="NCBI Taxonomy" id="1820329"/>
    <lineage>
        <taxon>Bacteria</taxon>
        <taxon>Pseudomonadati</taxon>
        <taxon>Pseudomonadota</taxon>
        <taxon>Alphaproteobacteria</taxon>
        <taxon>Rhodobacterales</taxon>
        <taxon>Roseobacteraceae</taxon>
        <taxon>Lutimaribacter</taxon>
    </lineage>
</organism>
<dbReference type="EMBL" id="JBHRXI010000016">
    <property type="protein sequence ID" value="MFC3615207.1"/>
    <property type="molecule type" value="Genomic_DNA"/>
</dbReference>
<keyword evidence="1" id="KW-0732">Signal</keyword>
<dbReference type="Proteomes" id="UP001595629">
    <property type="component" value="Unassembled WGS sequence"/>
</dbReference>
<proteinExistence type="predicted"/>
<accession>A0ABV7THW9</accession>
<keyword evidence="4" id="KW-1185">Reference proteome</keyword>
<protein>
    <submittedName>
        <fullName evidence="3">DUF2147 domain-containing protein</fullName>
    </submittedName>
</protein>
<feature type="signal peptide" evidence="1">
    <location>
        <begin position="1"/>
        <end position="20"/>
    </location>
</feature>
<evidence type="ECO:0000313" key="3">
    <source>
        <dbReference type="EMBL" id="MFC3615207.1"/>
    </source>
</evidence>
<dbReference type="Pfam" id="PF09917">
    <property type="entry name" value="DUF2147"/>
    <property type="match status" value="1"/>
</dbReference>
<dbReference type="InterPro" id="IPR019223">
    <property type="entry name" value="DUF2147"/>
</dbReference>
<sequence length="128" mass="13426">MKKLILGAVAALGLAGMATADPVEGVWKTEPDDGSYAHISMKPCGSAICGTIARTFNSDGEYTSPNIGKTLVIDMVPQGGGAYEGKVWRPSNDKIYIGKMQMSGNSLALRGCVAGGLICSKQTWSRVQ</sequence>
<reference evidence="4" key="1">
    <citation type="journal article" date="2019" name="Int. J. Syst. Evol. Microbiol.">
        <title>The Global Catalogue of Microorganisms (GCM) 10K type strain sequencing project: providing services to taxonomists for standard genome sequencing and annotation.</title>
        <authorList>
            <consortium name="The Broad Institute Genomics Platform"/>
            <consortium name="The Broad Institute Genome Sequencing Center for Infectious Disease"/>
            <person name="Wu L."/>
            <person name="Ma J."/>
        </authorList>
    </citation>
    <scope>NUCLEOTIDE SEQUENCE [LARGE SCALE GENOMIC DNA]</scope>
    <source>
        <strain evidence="4">KCTC 42911</strain>
    </source>
</reference>
<dbReference type="RefSeq" id="WP_386736463.1">
    <property type="nucleotide sequence ID" value="NZ_JBHRXI010000016.1"/>
</dbReference>
<evidence type="ECO:0000259" key="2">
    <source>
        <dbReference type="Pfam" id="PF09917"/>
    </source>
</evidence>
<feature type="chain" id="PRO_5047420651" evidence="1">
    <location>
        <begin position="21"/>
        <end position="128"/>
    </location>
</feature>
<evidence type="ECO:0000256" key="1">
    <source>
        <dbReference type="SAM" id="SignalP"/>
    </source>
</evidence>
<dbReference type="PANTHER" id="PTHR36919">
    <property type="entry name" value="BLR1215 PROTEIN"/>
    <property type="match status" value="1"/>
</dbReference>